<sequence>MVLSGMLSACNSLPHKDSDGIQLSFEQLGAGTATRNTDQGLDVRTALSVTGLNLPTVVGQNVMSPGKDNPDLMAIPTAGMCSRIVVTSYDTKAGLADVMKIKNQLDTIQQKTINVLTLQARKQLADIGVGSSQNGSSNEQLNTISRVLGVAGNSAADFQTAQATISSALDKETSALQSALADIKTAASQSGVMVARWSSSKQDDTKFAIGTVVDTGSSEKRSTAGYVVIAGVRDASLQIGMDFITRLAVERSDEYGDVDVENIFDLPYIETFSRSVKHLAYSEQMDVATAFSMSLKLTPKDIESLLGSAGYKILLMQQQFTLDYINAAVLSASNQGVFSEARTEAYPFTFWPRPARAKAQDLERARRNGTDGIGWKDIYSNRVTLIELKSRFERYSKKAVGNAKGINDCSYVVPKSGAYESVAYPEMGTTFCWPTSVGGPWRSWKPSNQCMDFSKDSLLETQH</sequence>
<name>A0A6M3ZKI6_9BURK</name>
<dbReference type="EMBL" id="CP008956">
    <property type="protein sequence ID" value="QJP99178.1"/>
    <property type="molecule type" value="Genomic_DNA"/>
</dbReference>
<protein>
    <submittedName>
        <fullName evidence="1">Uncharacterized protein</fullName>
    </submittedName>
</protein>
<organism evidence="1 2">
    <name type="scientific">Herbaspirillum rubrisubalbicans Os34</name>
    <dbReference type="NCBI Taxonomy" id="1235827"/>
    <lineage>
        <taxon>Bacteria</taxon>
        <taxon>Pseudomonadati</taxon>
        <taxon>Pseudomonadota</taxon>
        <taxon>Betaproteobacteria</taxon>
        <taxon>Burkholderiales</taxon>
        <taxon>Oxalobacteraceae</taxon>
        <taxon>Herbaspirillum</taxon>
    </lineage>
</organism>
<accession>A0A6M3ZKI6</accession>
<evidence type="ECO:0000313" key="2">
    <source>
        <dbReference type="Proteomes" id="UP000501648"/>
    </source>
</evidence>
<evidence type="ECO:0000313" key="1">
    <source>
        <dbReference type="EMBL" id="QJP99178.1"/>
    </source>
</evidence>
<gene>
    <name evidence="1" type="ORF">C798_02720</name>
</gene>
<dbReference type="AlphaFoldDB" id="A0A6M3ZKI6"/>
<proteinExistence type="predicted"/>
<dbReference type="Proteomes" id="UP000501648">
    <property type="component" value="Chromosome"/>
</dbReference>
<reference evidence="1 2" key="1">
    <citation type="journal article" date="2012" name="J. Bacteriol.">
        <title>Genome sequence of the pathogenic Herbaspirillum seropedicae strain Os34, isolated from rice roots.</title>
        <authorList>
            <person name="Ye W."/>
            <person name="Ye S."/>
            <person name="Liu J."/>
            <person name="Chang S."/>
            <person name="Chen M."/>
            <person name="Zhu B."/>
            <person name="Guo L."/>
            <person name="An Q."/>
        </authorList>
    </citation>
    <scope>NUCLEOTIDE SEQUENCE [LARGE SCALE GENOMIC DNA]</scope>
    <source>
        <strain evidence="1 2">Os34</strain>
    </source>
</reference>